<accession>A0A3M6T970</accession>
<dbReference type="PANTHER" id="PTHR37984">
    <property type="entry name" value="PROTEIN CBG26694"/>
    <property type="match status" value="1"/>
</dbReference>
<dbReference type="PANTHER" id="PTHR37984:SF11">
    <property type="entry name" value="INTEGRASE CATALYTIC DOMAIN-CONTAINING PROTEIN"/>
    <property type="match status" value="1"/>
</dbReference>
<proteinExistence type="predicted"/>
<reference evidence="1 2" key="1">
    <citation type="journal article" date="2018" name="Sci. Rep.">
        <title>Comparative analysis of the Pocillopora damicornis genome highlights role of immune system in coral evolution.</title>
        <authorList>
            <person name="Cunning R."/>
            <person name="Bay R.A."/>
            <person name="Gillette P."/>
            <person name="Baker A.C."/>
            <person name="Traylor-Knowles N."/>
        </authorList>
    </citation>
    <scope>NUCLEOTIDE SEQUENCE [LARGE SCALE GENOMIC DNA]</scope>
    <source>
        <strain evidence="1">RSMAS</strain>
        <tissue evidence="1">Whole animal</tissue>
    </source>
</reference>
<dbReference type="AlphaFoldDB" id="A0A3M6T970"/>
<gene>
    <name evidence="1" type="ORF">pdam_00007023</name>
</gene>
<organism evidence="1 2">
    <name type="scientific">Pocillopora damicornis</name>
    <name type="common">Cauliflower coral</name>
    <name type="synonym">Millepora damicornis</name>
    <dbReference type="NCBI Taxonomy" id="46731"/>
    <lineage>
        <taxon>Eukaryota</taxon>
        <taxon>Metazoa</taxon>
        <taxon>Cnidaria</taxon>
        <taxon>Anthozoa</taxon>
        <taxon>Hexacorallia</taxon>
        <taxon>Scleractinia</taxon>
        <taxon>Astrocoeniina</taxon>
        <taxon>Pocilloporidae</taxon>
        <taxon>Pocillopora</taxon>
    </lineage>
</organism>
<evidence type="ECO:0008006" key="3">
    <source>
        <dbReference type="Google" id="ProtNLM"/>
    </source>
</evidence>
<keyword evidence="2" id="KW-1185">Reference proteome</keyword>
<comment type="caution">
    <text evidence="1">The sequence shown here is derived from an EMBL/GenBank/DDBJ whole genome shotgun (WGS) entry which is preliminary data.</text>
</comment>
<evidence type="ECO:0000313" key="2">
    <source>
        <dbReference type="Proteomes" id="UP000275408"/>
    </source>
</evidence>
<dbReference type="STRING" id="46731.A0A3M6T970"/>
<protein>
    <recommendedName>
        <fullName evidence="3">Integrase zinc-binding domain-containing protein</fullName>
    </recommendedName>
</protein>
<name>A0A3M6T970_POCDA</name>
<evidence type="ECO:0000313" key="1">
    <source>
        <dbReference type="EMBL" id="RMX37883.1"/>
    </source>
</evidence>
<dbReference type="InterPro" id="IPR050951">
    <property type="entry name" value="Retrovirus_Pol_polyprotein"/>
</dbReference>
<dbReference type="Proteomes" id="UP000275408">
    <property type="component" value="Unassembled WGS sequence"/>
</dbReference>
<dbReference type="Gene3D" id="1.10.340.70">
    <property type="match status" value="1"/>
</dbReference>
<sequence>MHPEVQEYRNVKDELLVYQGTELRGNRIVVPKVLRDKAVNLAHVGYQGIEKPKRLIRQTIWFPAVEKMAKVKKVDSCSPYQAATISKAERFEPLRMTLLPNIPWKELTMDFPRPLPCGEYLTVVIDKYSCFPEVDKIQSVTIAESAEKYVNFVMSQVTPKAPSREEISEATRKDGTLQEKLLADYSITLRTTQALKGEAIDLDTERSPPSCIPGAV</sequence>
<dbReference type="EMBL" id="RCHS01004067">
    <property type="protein sequence ID" value="RMX37883.1"/>
    <property type="molecule type" value="Genomic_DNA"/>
</dbReference>